<dbReference type="AlphaFoldDB" id="A0A072PK12"/>
<dbReference type="SMART" id="SM00906">
    <property type="entry name" value="Fungal_trans"/>
    <property type="match status" value="1"/>
</dbReference>
<dbReference type="GO" id="GO:0008270">
    <property type="term" value="F:zinc ion binding"/>
    <property type="evidence" value="ECO:0007669"/>
    <property type="project" value="InterPro"/>
</dbReference>
<organism evidence="6 7">
    <name type="scientific">Exophiala aquamarina CBS 119918</name>
    <dbReference type="NCBI Taxonomy" id="1182545"/>
    <lineage>
        <taxon>Eukaryota</taxon>
        <taxon>Fungi</taxon>
        <taxon>Dikarya</taxon>
        <taxon>Ascomycota</taxon>
        <taxon>Pezizomycotina</taxon>
        <taxon>Eurotiomycetes</taxon>
        <taxon>Chaetothyriomycetidae</taxon>
        <taxon>Chaetothyriales</taxon>
        <taxon>Herpotrichiellaceae</taxon>
        <taxon>Exophiala</taxon>
    </lineage>
</organism>
<dbReference type="GeneID" id="25276950"/>
<dbReference type="EMBL" id="AMGV01000002">
    <property type="protein sequence ID" value="KEF60444.1"/>
    <property type="molecule type" value="Genomic_DNA"/>
</dbReference>
<evidence type="ECO:0000256" key="3">
    <source>
        <dbReference type="ARBA" id="ARBA00023163"/>
    </source>
</evidence>
<keyword evidence="3" id="KW-0804">Transcription</keyword>
<dbReference type="HOGENOM" id="CLU_679673_0_0_1"/>
<keyword evidence="2" id="KW-0238">DNA-binding</keyword>
<dbReference type="CDD" id="cd12148">
    <property type="entry name" value="fungal_TF_MHR"/>
    <property type="match status" value="1"/>
</dbReference>
<dbReference type="PANTHER" id="PTHR47424">
    <property type="entry name" value="REGULATORY PROTEIN GAL4"/>
    <property type="match status" value="1"/>
</dbReference>
<dbReference type="GO" id="GO:0005634">
    <property type="term" value="C:nucleus"/>
    <property type="evidence" value="ECO:0007669"/>
    <property type="project" value="TreeGrafter"/>
</dbReference>
<dbReference type="OrthoDB" id="3364175at2759"/>
<evidence type="ECO:0000313" key="6">
    <source>
        <dbReference type="EMBL" id="KEF60444.1"/>
    </source>
</evidence>
<evidence type="ECO:0000259" key="5">
    <source>
        <dbReference type="SMART" id="SM00906"/>
    </source>
</evidence>
<keyword evidence="1" id="KW-0805">Transcription regulation</keyword>
<name>A0A072PK12_9EURO</name>
<proteinExistence type="predicted"/>
<protein>
    <recommendedName>
        <fullName evidence="5">Xylanolytic transcriptional activator regulatory domain-containing protein</fullName>
    </recommendedName>
</protein>
<dbReference type="GO" id="GO:0006351">
    <property type="term" value="P:DNA-templated transcription"/>
    <property type="evidence" value="ECO:0007669"/>
    <property type="project" value="InterPro"/>
</dbReference>
<dbReference type="STRING" id="1182545.A0A072PK12"/>
<dbReference type="Proteomes" id="UP000027920">
    <property type="component" value="Unassembled WGS sequence"/>
</dbReference>
<feature type="domain" description="Xylanolytic transcriptional activator regulatory" evidence="5">
    <location>
        <begin position="63"/>
        <end position="135"/>
    </location>
</feature>
<dbReference type="VEuPathDB" id="FungiDB:A1O9_02005"/>
<dbReference type="RefSeq" id="XP_013263034.1">
    <property type="nucleotide sequence ID" value="XM_013407580.1"/>
</dbReference>
<keyword evidence="4" id="KW-0539">Nucleus</keyword>
<dbReference type="Pfam" id="PF04082">
    <property type="entry name" value="Fungal_trans"/>
    <property type="match status" value="1"/>
</dbReference>
<evidence type="ECO:0000256" key="1">
    <source>
        <dbReference type="ARBA" id="ARBA00023015"/>
    </source>
</evidence>
<dbReference type="PANTHER" id="PTHR47424:SF3">
    <property type="entry name" value="REGULATORY PROTEIN GAL4"/>
    <property type="match status" value="1"/>
</dbReference>
<sequence>MAVSTTIDDNVDAVKRFQESDVYYQRAYGLCGKLMLRGTSLEIVQCLLLMGQYLQGTQKSIEAWVVHGLAMKAAMQLGLHSSEACKGLPSLEREIRKRTWFGCVIHDRALAMTFGRPCTIPESFVKLELPSERDFYPITGISSSAEARNSLNVHFYVATIQAYRVLWDIIEQLYGHNISCEERLGAGEMVTRLFNLEQRLSSWEHNLHPNLRTLTYNHLTAMKEQARLNADQKIAQTLRIVLTLRCLNLRLLLHRPILVRFLNFGSESVGDSHDIQMLRQIGSHSLQVCMHTADEIISIVHSIVTSIDATRTSVGSWWYTLYYSEIYFPRNDSGSHSLAFNAALVVFGCFLICHPGNKTINSDFTSVTAKDAIDTLNKAIIATQNIDRGNHIVDRCRHYLQLLLKVAKIMG</sequence>
<evidence type="ECO:0000256" key="4">
    <source>
        <dbReference type="ARBA" id="ARBA00023242"/>
    </source>
</evidence>
<gene>
    <name evidence="6" type="ORF">A1O9_02005</name>
</gene>
<reference evidence="6 7" key="1">
    <citation type="submission" date="2013-03" db="EMBL/GenBank/DDBJ databases">
        <title>The Genome Sequence of Exophiala aquamarina CBS 119918.</title>
        <authorList>
            <consortium name="The Broad Institute Genomics Platform"/>
            <person name="Cuomo C."/>
            <person name="de Hoog S."/>
            <person name="Gorbushina A."/>
            <person name="Walker B."/>
            <person name="Young S.K."/>
            <person name="Zeng Q."/>
            <person name="Gargeya S."/>
            <person name="Fitzgerald M."/>
            <person name="Haas B."/>
            <person name="Abouelleil A."/>
            <person name="Allen A.W."/>
            <person name="Alvarado L."/>
            <person name="Arachchi H.M."/>
            <person name="Berlin A.M."/>
            <person name="Chapman S.B."/>
            <person name="Gainer-Dewar J."/>
            <person name="Goldberg J."/>
            <person name="Griggs A."/>
            <person name="Gujja S."/>
            <person name="Hansen M."/>
            <person name="Howarth C."/>
            <person name="Imamovic A."/>
            <person name="Ireland A."/>
            <person name="Larimer J."/>
            <person name="McCowan C."/>
            <person name="Murphy C."/>
            <person name="Pearson M."/>
            <person name="Poon T.W."/>
            <person name="Priest M."/>
            <person name="Roberts A."/>
            <person name="Saif S."/>
            <person name="Shea T."/>
            <person name="Sisk P."/>
            <person name="Sykes S."/>
            <person name="Wortman J."/>
            <person name="Nusbaum C."/>
            <person name="Birren B."/>
        </authorList>
    </citation>
    <scope>NUCLEOTIDE SEQUENCE [LARGE SCALE GENOMIC DNA]</scope>
    <source>
        <strain evidence="6 7">CBS 119918</strain>
    </source>
</reference>
<dbReference type="GO" id="GO:0000981">
    <property type="term" value="F:DNA-binding transcription factor activity, RNA polymerase II-specific"/>
    <property type="evidence" value="ECO:0007669"/>
    <property type="project" value="TreeGrafter"/>
</dbReference>
<evidence type="ECO:0000256" key="2">
    <source>
        <dbReference type="ARBA" id="ARBA00023125"/>
    </source>
</evidence>
<accession>A0A072PK12</accession>
<comment type="caution">
    <text evidence="6">The sequence shown here is derived from an EMBL/GenBank/DDBJ whole genome shotgun (WGS) entry which is preliminary data.</text>
</comment>
<dbReference type="InterPro" id="IPR007219">
    <property type="entry name" value="XnlR_reg_dom"/>
</dbReference>
<dbReference type="InterPro" id="IPR051127">
    <property type="entry name" value="Fungal_SecMet_Regulators"/>
</dbReference>
<dbReference type="GO" id="GO:0000435">
    <property type="term" value="P:positive regulation of transcription from RNA polymerase II promoter by galactose"/>
    <property type="evidence" value="ECO:0007669"/>
    <property type="project" value="TreeGrafter"/>
</dbReference>
<keyword evidence="7" id="KW-1185">Reference proteome</keyword>
<dbReference type="GO" id="GO:0000978">
    <property type="term" value="F:RNA polymerase II cis-regulatory region sequence-specific DNA binding"/>
    <property type="evidence" value="ECO:0007669"/>
    <property type="project" value="TreeGrafter"/>
</dbReference>
<evidence type="ECO:0000313" key="7">
    <source>
        <dbReference type="Proteomes" id="UP000027920"/>
    </source>
</evidence>